<accession>A0A1M6N0R6</accession>
<dbReference type="Pfam" id="PF01928">
    <property type="entry name" value="CYTH"/>
    <property type="match status" value="1"/>
</dbReference>
<protein>
    <submittedName>
        <fullName evidence="2">Adenylate cyclase, class 2</fullName>
    </submittedName>
</protein>
<dbReference type="SUPFAM" id="SSF55154">
    <property type="entry name" value="CYTH-like phosphatases"/>
    <property type="match status" value="1"/>
</dbReference>
<name>A0A1M6N0R6_9ACTN</name>
<dbReference type="Proteomes" id="UP000184452">
    <property type="component" value="Unassembled WGS sequence"/>
</dbReference>
<gene>
    <name evidence="2" type="ORF">SAMN05421803_1113</name>
</gene>
<evidence type="ECO:0000313" key="3">
    <source>
        <dbReference type="Proteomes" id="UP000184452"/>
    </source>
</evidence>
<organism evidence="2 3">
    <name type="scientific">Nocardiopsis flavescens</name>
    <dbReference type="NCBI Taxonomy" id="758803"/>
    <lineage>
        <taxon>Bacteria</taxon>
        <taxon>Bacillati</taxon>
        <taxon>Actinomycetota</taxon>
        <taxon>Actinomycetes</taxon>
        <taxon>Streptosporangiales</taxon>
        <taxon>Nocardiopsidaceae</taxon>
        <taxon>Nocardiopsis</taxon>
    </lineage>
</organism>
<evidence type="ECO:0000259" key="1">
    <source>
        <dbReference type="PROSITE" id="PS51707"/>
    </source>
</evidence>
<dbReference type="InterPro" id="IPR033469">
    <property type="entry name" value="CYTH-like_dom_sf"/>
</dbReference>
<dbReference type="CDD" id="cd07890">
    <property type="entry name" value="CYTH-like_AC_IV-like"/>
    <property type="match status" value="1"/>
</dbReference>
<sequence>MRREIETKYRVGDLGGLVAALGAAGVVLGAPARQDDQAYAPRGWDPSQGKAGFTFARLRTQDGTHIVTAKTPAANAMECAEQETAVADREAMHGVLTALGYVPAVRIVKTRRTGSAGPIGVCVDEVEAAGVFLELELVVEDDRDGRDAQAGLDAWARGLGVELERTTDTYDVLVRPAPV</sequence>
<evidence type="ECO:0000313" key="2">
    <source>
        <dbReference type="EMBL" id="SHJ89264.1"/>
    </source>
</evidence>
<dbReference type="OrthoDB" id="3216512at2"/>
<feature type="domain" description="CYTH" evidence="1">
    <location>
        <begin position="2"/>
        <end position="176"/>
    </location>
</feature>
<dbReference type="Gene3D" id="2.40.320.10">
    <property type="entry name" value="Hypothetical Protein Pfu-838710-001"/>
    <property type="match status" value="1"/>
</dbReference>
<dbReference type="EMBL" id="FQZK01000011">
    <property type="protein sequence ID" value="SHJ89264.1"/>
    <property type="molecule type" value="Genomic_DNA"/>
</dbReference>
<dbReference type="PANTHER" id="PTHR21028">
    <property type="entry name" value="SI:CH211-156B7.4"/>
    <property type="match status" value="1"/>
</dbReference>
<dbReference type="InterPro" id="IPR023577">
    <property type="entry name" value="CYTH_domain"/>
</dbReference>
<proteinExistence type="predicted"/>
<dbReference type="PROSITE" id="PS51707">
    <property type="entry name" value="CYTH"/>
    <property type="match status" value="1"/>
</dbReference>
<dbReference type="AlphaFoldDB" id="A0A1M6N0R6"/>
<dbReference type="PANTHER" id="PTHR21028:SF2">
    <property type="entry name" value="CYTH DOMAIN-CONTAINING PROTEIN"/>
    <property type="match status" value="1"/>
</dbReference>
<dbReference type="InterPro" id="IPR008173">
    <property type="entry name" value="Adenylyl_cyclase_CyaB"/>
</dbReference>
<reference evidence="2 3" key="1">
    <citation type="submission" date="2016-11" db="EMBL/GenBank/DDBJ databases">
        <authorList>
            <person name="Jaros S."/>
            <person name="Januszkiewicz K."/>
            <person name="Wedrychowicz H."/>
        </authorList>
    </citation>
    <scope>NUCLEOTIDE SEQUENCE [LARGE SCALE GENOMIC DNA]</scope>
    <source>
        <strain evidence="2 3">CGMCC 4.5723</strain>
    </source>
</reference>
<keyword evidence="3" id="KW-1185">Reference proteome</keyword>